<evidence type="ECO:0000313" key="13">
    <source>
        <dbReference type="Proteomes" id="UP000184334"/>
    </source>
</evidence>
<gene>
    <name evidence="12" type="ORF">SAMN02745164_00734</name>
</gene>
<dbReference type="Pfam" id="PF01035">
    <property type="entry name" value="DNA_binding_1"/>
    <property type="match status" value="1"/>
</dbReference>
<dbReference type="Gene3D" id="1.10.10.10">
    <property type="entry name" value="Winged helix-like DNA-binding domain superfamily/Winged helix DNA-binding domain"/>
    <property type="match status" value="1"/>
</dbReference>
<name>A0A1M4UMH1_MARH1</name>
<evidence type="ECO:0000256" key="8">
    <source>
        <dbReference type="ARBA" id="ARBA00022763"/>
    </source>
</evidence>
<comment type="similarity">
    <text evidence="3">Belongs to the MGMT family.</text>
</comment>
<sequence length="160" mass="18495">MYKFVINIVFGSIIGFVKSNKIVGIEFSKEKLGNFHDVYTANFYYKIKEYLEGNDVLDEIPYKLYYKNEFEKDVLMALKKVKFGQVVSYKELAILSGYPYAARAVGSIMASNHLPLIFPCHRVIKNDRSIGKYSGGVEFKRYFLEIEGIKIKGDKVYKKL</sequence>
<dbReference type="GO" id="GO:0003908">
    <property type="term" value="F:methylated-DNA-[protein]-cysteine S-methyltransferase activity"/>
    <property type="evidence" value="ECO:0007669"/>
    <property type="project" value="UniProtKB-EC"/>
</dbReference>
<dbReference type="NCBIfam" id="TIGR00589">
    <property type="entry name" value="ogt"/>
    <property type="match status" value="1"/>
</dbReference>
<dbReference type="InterPro" id="IPR014048">
    <property type="entry name" value="MethylDNA_cys_MeTrfase_DNA-bd"/>
</dbReference>
<dbReference type="GO" id="GO:0032259">
    <property type="term" value="P:methylation"/>
    <property type="evidence" value="ECO:0007669"/>
    <property type="project" value="UniProtKB-KW"/>
</dbReference>
<evidence type="ECO:0000256" key="7">
    <source>
        <dbReference type="ARBA" id="ARBA00022679"/>
    </source>
</evidence>
<evidence type="ECO:0000256" key="1">
    <source>
        <dbReference type="ARBA" id="ARBA00001286"/>
    </source>
</evidence>
<proteinExistence type="inferred from homology"/>
<comment type="caution">
    <text evidence="12">The sequence shown here is derived from an EMBL/GenBank/DDBJ whole genome shotgun (WGS) entry which is preliminary data.</text>
</comment>
<evidence type="ECO:0000256" key="2">
    <source>
        <dbReference type="ARBA" id="ARBA00003317"/>
    </source>
</evidence>
<protein>
    <recommendedName>
        <fullName evidence="5">Methylated-DNA--protein-cysteine methyltransferase</fullName>
        <ecNumber evidence="4">2.1.1.63</ecNumber>
    </recommendedName>
</protein>
<keyword evidence="9" id="KW-0234">DNA repair</keyword>
<organism evidence="12 13">
    <name type="scientific">Marinitoga hydrogenitolerans (strain DSM 16785 / JCM 12826 / AT1271)</name>
    <dbReference type="NCBI Taxonomy" id="1122195"/>
    <lineage>
        <taxon>Bacteria</taxon>
        <taxon>Thermotogati</taxon>
        <taxon>Thermotogota</taxon>
        <taxon>Thermotogae</taxon>
        <taxon>Petrotogales</taxon>
        <taxon>Petrotogaceae</taxon>
        <taxon>Marinitoga</taxon>
    </lineage>
</organism>
<dbReference type="Proteomes" id="UP000184334">
    <property type="component" value="Unassembled WGS sequence"/>
</dbReference>
<dbReference type="InterPro" id="IPR001497">
    <property type="entry name" value="MethylDNA_cys_MeTrfase_AS"/>
</dbReference>
<dbReference type="EMBL" id="FQUI01000007">
    <property type="protein sequence ID" value="SHE57961.1"/>
    <property type="molecule type" value="Genomic_DNA"/>
</dbReference>
<evidence type="ECO:0000256" key="5">
    <source>
        <dbReference type="ARBA" id="ARBA00015377"/>
    </source>
</evidence>
<dbReference type="RefSeq" id="WP_072863542.1">
    <property type="nucleotide sequence ID" value="NZ_FQUI01000007.1"/>
</dbReference>
<keyword evidence="7" id="KW-0808">Transferase</keyword>
<dbReference type="InterPro" id="IPR036217">
    <property type="entry name" value="MethylDNA_cys_MeTrfase_DNAb"/>
</dbReference>
<dbReference type="PANTHER" id="PTHR46460">
    <property type="entry name" value="METHYLATED-DNA--PROTEIN-CYSTEINE METHYLTRANSFERASE"/>
    <property type="match status" value="1"/>
</dbReference>
<dbReference type="FunFam" id="1.10.10.10:FF:000214">
    <property type="entry name" value="Methylated-DNA--protein-cysteine methyltransferase"/>
    <property type="match status" value="1"/>
</dbReference>
<comment type="catalytic activity">
    <reaction evidence="1">
        <text>a 4-O-methyl-thymidine in DNA + L-cysteinyl-[protein] = a thymidine in DNA + S-methyl-L-cysteinyl-[protein]</text>
        <dbReference type="Rhea" id="RHEA:53428"/>
        <dbReference type="Rhea" id="RHEA-COMP:10131"/>
        <dbReference type="Rhea" id="RHEA-COMP:10132"/>
        <dbReference type="Rhea" id="RHEA-COMP:13555"/>
        <dbReference type="Rhea" id="RHEA-COMP:13556"/>
        <dbReference type="ChEBI" id="CHEBI:29950"/>
        <dbReference type="ChEBI" id="CHEBI:82612"/>
        <dbReference type="ChEBI" id="CHEBI:137386"/>
        <dbReference type="ChEBI" id="CHEBI:137387"/>
        <dbReference type="EC" id="2.1.1.63"/>
    </reaction>
</comment>
<dbReference type="OrthoDB" id="9802228at2"/>
<dbReference type="CDD" id="cd06445">
    <property type="entry name" value="ATase"/>
    <property type="match status" value="1"/>
</dbReference>
<evidence type="ECO:0000259" key="11">
    <source>
        <dbReference type="Pfam" id="PF01035"/>
    </source>
</evidence>
<keyword evidence="8" id="KW-0227">DNA damage</keyword>
<dbReference type="PROSITE" id="PS00374">
    <property type="entry name" value="MGMT"/>
    <property type="match status" value="1"/>
</dbReference>
<evidence type="ECO:0000256" key="9">
    <source>
        <dbReference type="ARBA" id="ARBA00023204"/>
    </source>
</evidence>
<accession>A0A1M4UMH1</accession>
<keyword evidence="6" id="KW-0489">Methyltransferase</keyword>
<evidence type="ECO:0000256" key="4">
    <source>
        <dbReference type="ARBA" id="ARBA00011918"/>
    </source>
</evidence>
<dbReference type="EC" id="2.1.1.63" evidence="4"/>
<feature type="domain" description="Methylated-DNA-[protein]-cysteine S-methyltransferase DNA binding" evidence="11">
    <location>
        <begin position="69"/>
        <end position="149"/>
    </location>
</feature>
<evidence type="ECO:0000256" key="10">
    <source>
        <dbReference type="ARBA" id="ARBA00049348"/>
    </source>
</evidence>
<dbReference type="SUPFAM" id="SSF46767">
    <property type="entry name" value="Methylated DNA-protein cysteine methyltransferase, C-terminal domain"/>
    <property type="match status" value="1"/>
</dbReference>
<evidence type="ECO:0000256" key="3">
    <source>
        <dbReference type="ARBA" id="ARBA00008711"/>
    </source>
</evidence>
<dbReference type="InterPro" id="IPR036388">
    <property type="entry name" value="WH-like_DNA-bd_sf"/>
</dbReference>
<evidence type="ECO:0000313" key="12">
    <source>
        <dbReference type="EMBL" id="SHE57961.1"/>
    </source>
</evidence>
<evidence type="ECO:0000256" key="6">
    <source>
        <dbReference type="ARBA" id="ARBA00022603"/>
    </source>
</evidence>
<reference evidence="12" key="1">
    <citation type="submission" date="2016-11" db="EMBL/GenBank/DDBJ databases">
        <authorList>
            <person name="Varghese N."/>
            <person name="Submissions S."/>
        </authorList>
    </citation>
    <scope>NUCLEOTIDE SEQUENCE [LARGE SCALE GENOMIC DNA]</scope>
    <source>
        <strain evidence="12">DSM 16785</strain>
    </source>
</reference>
<dbReference type="PANTHER" id="PTHR46460:SF1">
    <property type="entry name" value="METHYLATED-DNA--PROTEIN-CYSTEINE METHYLTRANSFERASE"/>
    <property type="match status" value="1"/>
</dbReference>
<comment type="catalytic activity">
    <reaction evidence="10">
        <text>a 6-O-methyl-2'-deoxyguanosine in DNA + L-cysteinyl-[protein] = S-methyl-L-cysteinyl-[protein] + a 2'-deoxyguanosine in DNA</text>
        <dbReference type="Rhea" id="RHEA:24000"/>
        <dbReference type="Rhea" id="RHEA-COMP:10131"/>
        <dbReference type="Rhea" id="RHEA-COMP:10132"/>
        <dbReference type="Rhea" id="RHEA-COMP:11367"/>
        <dbReference type="Rhea" id="RHEA-COMP:11368"/>
        <dbReference type="ChEBI" id="CHEBI:29950"/>
        <dbReference type="ChEBI" id="CHEBI:82612"/>
        <dbReference type="ChEBI" id="CHEBI:85445"/>
        <dbReference type="ChEBI" id="CHEBI:85448"/>
        <dbReference type="EC" id="2.1.1.63"/>
    </reaction>
</comment>
<dbReference type="STRING" id="1122195.SAMN02745164_00734"/>
<comment type="function">
    <text evidence="2">Involved in the cellular defense against the biological effects of O6-methylguanine (O6-MeG) and O4-methylthymine (O4-MeT) in DNA. Repairs the methylated nucleobase in DNA by stoichiometrically transferring the methyl group to a cysteine residue in the enzyme. This is a suicide reaction: the enzyme is irreversibly inactivated.</text>
</comment>
<dbReference type="GO" id="GO:0006281">
    <property type="term" value="P:DNA repair"/>
    <property type="evidence" value="ECO:0007669"/>
    <property type="project" value="UniProtKB-KW"/>
</dbReference>
<dbReference type="AlphaFoldDB" id="A0A1M4UMH1"/>
<keyword evidence="13" id="KW-1185">Reference proteome</keyword>